<evidence type="ECO:0000256" key="1">
    <source>
        <dbReference type="SAM" id="MobiDB-lite"/>
    </source>
</evidence>
<keyword evidence="4" id="KW-1185">Reference proteome</keyword>
<accession>A0A1I6NV36</accession>
<name>A0A1I6NV36_9ACTN</name>
<reference evidence="4" key="1">
    <citation type="submission" date="2016-10" db="EMBL/GenBank/DDBJ databases">
        <authorList>
            <person name="Varghese N."/>
            <person name="Submissions S."/>
        </authorList>
    </citation>
    <scope>NUCLEOTIDE SEQUENCE [LARGE SCALE GENOMIC DNA]</scope>
    <source>
        <strain evidence="4">CGMCC 4.7047</strain>
    </source>
</reference>
<evidence type="ECO:0000313" key="4">
    <source>
        <dbReference type="Proteomes" id="UP000198873"/>
    </source>
</evidence>
<dbReference type="AlphaFoldDB" id="A0A1I6NV36"/>
<dbReference type="RefSeq" id="WP_026047056.1">
    <property type="nucleotide sequence ID" value="NZ_CP054938.1"/>
</dbReference>
<sequence>MAMKQGTTRTWTKSSYSGGNGACIEVRSDAPALFSVRDSKVPTGPRLGFGAGTWTAFVGAIGRAHFPPPSR</sequence>
<gene>
    <name evidence="3" type="ORF">SAMN05444716_10168</name>
</gene>
<evidence type="ECO:0000259" key="2">
    <source>
        <dbReference type="Pfam" id="PF04149"/>
    </source>
</evidence>
<organism evidence="3 4">
    <name type="scientific">Streptomyces harbinensis</name>
    <dbReference type="NCBI Taxonomy" id="1176198"/>
    <lineage>
        <taxon>Bacteria</taxon>
        <taxon>Bacillati</taxon>
        <taxon>Actinomycetota</taxon>
        <taxon>Actinomycetes</taxon>
        <taxon>Kitasatosporales</taxon>
        <taxon>Streptomycetaceae</taxon>
        <taxon>Streptomyces</taxon>
    </lineage>
</organism>
<feature type="domain" description="DUF397" evidence="2">
    <location>
        <begin position="10"/>
        <end position="61"/>
    </location>
</feature>
<dbReference type="InterPro" id="IPR007278">
    <property type="entry name" value="DUF397"/>
</dbReference>
<dbReference type="Pfam" id="PF04149">
    <property type="entry name" value="DUF397"/>
    <property type="match status" value="1"/>
</dbReference>
<dbReference type="EMBL" id="FPAB01000001">
    <property type="protein sequence ID" value="SFS31822.1"/>
    <property type="molecule type" value="Genomic_DNA"/>
</dbReference>
<evidence type="ECO:0000313" key="3">
    <source>
        <dbReference type="EMBL" id="SFS31822.1"/>
    </source>
</evidence>
<proteinExistence type="predicted"/>
<dbReference type="STRING" id="1176198.SAMN05444716_10168"/>
<feature type="compositionally biased region" description="Polar residues" evidence="1">
    <location>
        <begin position="1"/>
        <end position="17"/>
    </location>
</feature>
<dbReference type="Proteomes" id="UP000198873">
    <property type="component" value="Unassembled WGS sequence"/>
</dbReference>
<protein>
    <recommendedName>
        <fullName evidence="2">DUF397 domain-containing protein</fullName>
    </recommendedName>
</protein>
<feature type="region of interest" description="Disordered" evidence="1">
    <location>
        <begin position="1"/>
        <end position="20"/>
    </location>
</feature>